<accession>A0A3A4JX21</accession>
<proteinExistence type="predicted"/>
<comment type="caution">
    <text evidence="1">The sequence shown here is derived from an EMBL/GenBank/DDBJ whole genome shotgun (WGS) entry which is preliminary data.</text>
</comment>
<organism evidence="1 2">
    <name type="scientific">Nocardia panacis</name>
    <dbReference type="NCBI Taxonomy" id="2340916"/>
    <lineage>
        <taxon>Bacteria</taxon>
        <taxon>Bacillati</taxon>
        <taxon>Actinomycetota</taxon>
        <taxon>Actinomycetes</taxon>
        <taxon>Mycobacteriales</taxon>
        <taxon>Nocardiaceae</taxon>
        <taxon>Nocardia</taxon>
    </lineage>
</organism>
<dbReference type="OrthoDB" id="9979716at2"/>
<sequence length="157" mass="17053">MILYTPAQIAAARALVSADEEVWDYLHDEPHSEGRARDEWDDGYEAACARQQAAAGVFAHLFGDIDPYNVIEGAPTNPLHPTAPGVSETGDGRFIAGPERLGQDKGLWMVDLYDPPLLEHGTRRVLTIRATGYDHAQQLVDLASWALGAGARTDETA</sequence>
<keyword evidence="2" id="KW-1185">Reference proteome</keyword>
<protein>
    <submittedName>
        <fullName evidence="1">Uncharacterized protein</fullName>
    </submittedName>
</protein>
<evidence type="ECO:0000313" key="2">
    <source>
        <dbReference type="Proteomes" id="UP000266677"/>
    </source>
</evidence>
<name>A0A3A4JX21_9NOCA</name>
<dbReference type="RefSeq" id="WP_120043512.1">
    <property type="nucleotide sequence ID" value="NZ_QZFU01000033.1"/>
</dbReference>
<gene>
    <name evidence="1" type="ORF">D5S18_24835</name>
</gene>
<reference evidence="1 2" key="1">
    <citation type="submission" date="2018-09" db="EMBL/GenBank/DDBJ databases">
        <title>YIM PH21274 draft genome.</title>
        <authorList>
            <person name="Miao C."/>
        </authorList>
    </citation>
    <scope>NUCLEOTIDE SEQUENCE [LARGE SCALE GENOMIC DNA]</scope>
    <source>
        <strain evidence="1 2">YIM PH 21724</strain>
    </source>
</reference>
<dbReference type="AlphaFoldDB" id="A0A3A4JX21"/>
<evidence type="ECO:0000313" key="1">
    <source>
        <dbReference type="EMBL" id="RJO71401.1"/>
    </source>
</evidence>
<dbReference type="EMBL" id="QZFU01000033">
    <property type="protein sequence ID" value="RJO71401.1"/>
    <property type="molecule type" value="Genomic_DNA"/>
</dbReference>
<dbReference type="Proteomes" id="UP000266677">
    <property type="component" value="Unassembled WGS sequence"/>
</dbReference>